<dbReference type="AlphaFoldDB" id="A0A0E9TB16"/>
<reference evidence="1" key="1">
    <citation type="submission" date="2014-11" db="EMBL/GenBank/DDBJ databases">
        <authorList>
            <person name="Amaro Gonzalez C."/>
        </authorList>
    </citation>
    <scope>NUCLEOTIDE SEQUENCE</scope>
</reference>
<sequence>MIMDWYSRRIQLTTICEYDHTVPNTLPSRDLPLYNIAAFKNIIILAEHIDIKCRQMGHFPPLHICISPLQYNARKDKIT</sequence>
<proteinExistence type="predicted"/>
<protein>
    <submittedName>
        <fullName evidence="1">Uncharacterized protein</fullName>
    </submittedName>
</protein>
<reference evidence="1" key="2">
    <citation type="journal article" date="2015" name="Fish Shellfish Immunol.">
        <title>Early steps in the European eel (Anguilla anguilla)-Vibrio vulnificus interaction in the gills: Role of the RtxA13 toxin.</title>
        <authorList>
            <person name="Callol A."/>
            <person name="Pajuelo D."/>
            <person name="Ebbesson L."/>
            <person name="Teles M."/>
            <person name="MacKenzie S."/>
            <person name="Amaro C."/>
        </authorList>
    </citation>
    <scope>NUCLEOTIDE SEQUENCE</scope>
</reference>
<dbReference type="EMBL" id="GBXM01058674">
    <property type="protein sequence ID" value="JAH49903.1"/>
    <property type="molecule type" value="Transcribed_RNA"/>
</dbReference>
<organism evidence="1">
    <name type="scientific">Anguilla anguilla</name>
    <name type="common">European freshwater eel</name>
    <name type="synonym">Muraena anguilla</name>
    <dbReference type="NCBI Taxonomy" id="7936"/>
    <lineage>
        <taxon>Eukaryota</taxon>
        <taxon>Metazoa</taxon>
        <taxon>Chordata</taxon>
        <taxon>Craniata</taxon>
        <taxon>Vertebrata</taxon>
        <taxon>Euteleostomi</taxon>
        <taxon>Actinopterygii</taxon>
        <taxon>Neopterygii</taxon>
        <taxon>Teleostei</taxon>
        <taxon>Anguilliformes</taxon>
        <taxon>Anguillidae</taxon>
        <taxon>Anguilla</taxon>
    </lineage>
</organism>
<name>A0A0E9TB16_ANGAN</name>
<accession>A0A0E9TB16</accession>
<evidence type="ECO:0000313" key="1">
    <source>
        <dbReference type="EMBL" id="JAH49903.1"/>
    </source>
</evidence>